<name>A0A150H1Q8_GONPE</name>
<feature type="region of interest" description="Disordered" evidence="1">
    <location>
        <begin position="1110"/>
        <end position="1197"/>
    </location>
</feature>
<comment type="caution">
    <text evidence="3">The sequence shown here is derived from an EMBL/GenBank/DDBJ whole genome shotgun (WGS) entry which is preliminary data.</text>
</comment>
<proteinExistence type="predicted"/>
<dbReference type="Gene3D" id="3.30.70.1230">
    <property type="entry name" value="Nucleotide cyclase"/>
    <property type="match status" value="1"/>
</dbReference>
<dbReference type="GO" id="GO:0009190">
    <property type="term" value="P:cyclic nucleotide biosynthetic process"/>
    <property type="evidence" value="ECO:0007669"/>
    <property type="project" value="InterPro"/>
</dbReference>
<gene>
    <name evidence="3" type="ORF">GPECTOR_2g1583</name>
</gene>
<feature type="compositionally biased region" description="Low complexity" evidence="1">
    <location>
        <begin position="1168"/>
        <end position="1187"/>
    </location>
</feature>
<evidence type="ECO:0000256" key="1">
    <source>
        <dbReference type="SAM" id="MobiDB-lite"/>
    </source>
</evidence>
<protein>
    <recommendedName>
        <fullName evidence="2">Guanylate cyclase domain-containing protein</fullName>
    </recommendedName>
</protein>
<dbReference type="EMBL" id="LSYV01000003">
    <property type="protein sequence ID" value="KXZ56031.1"/>
    <property type="molecule type" value="Genomic_DNA"/>
</dbReference>
<evidence type="ECO:0000259" key="2">
    <source>
        <dbReference type="PROSITE" id="PS50125"/>
    </source>
</evidence>
<feature type="domain" description="Guanylate cyclase" evidence="2">
    <location>
        <begin position="635"/>
        <end position="687"/>
    </location>
</feature>
<dbReference type="InterPro" id="IPR001054">
    <property type="entry name" value="A/G_cyclase"/>
</dbReference>
<feature type="compositionally biased region" description="Polar residues" evidence="1">
    <location>
        <begin position="336"/>
        <end position="347"/>
    </location>
</feature>
<dbReference type="InterPro" id="IPR029787">
    <property type="entry name" value="Nucleotide_cyclase"/>
</dbReference>
<dbReference type="Proteomes" id="UP000075714">
    <property type="component" value="Unassembled WGS sequence"/>
</dbReference>
<dbReference type="SUPFAM" id="SSF55073">
    <property type="entry name" value="Nucleotide cyclase"/>
    <property type="match status" value="1"/>
</dbReference>
<feature type="compositionally biased region" description="Polar residues" evidence="1">
    <location>
        <begin position="865"/>
        <end position="877"/>
    </location>
</feature>
<dbReference type="InterPro" id="IPR050697">
    <property type="entry name" value="Adenylyl/Guanylyl_Cyclase_3/4"/>
</dbReference>
<feature type="compositionally biased region" description="Low complexity" evidence="1">
    <location>
        <begin position="1139"/>
        <end position="1158"/>
    </location>
</feature>
<feature type="compositionally biased region" description="Low complexity" evidence="1">
    <location>
        <begin position="1045"/>
        <end position="1057"/>
    </location>
</feature>
<dbReference type="GO" id="GO:0035556">
    <property type="term" value="P:intracellular signal transduction"/>
    <property type="evidence" value="ECO:0007669"/>
    <property type="project" value="InterPro"/>
</dbReference>
<feature type="region of interest" description="Disordered" evidence="1">
    <location>
        <begin position="330"/>
        <end position="362"/>
    </location>
</feature>
<reference evidence="4" key="1">
    <citation type="journal article" date="2016" name="Nat. Commun.">
        <title>The Gonium pectorale genome demonstrates co-option of cell cycle regulation during the evolution of multicellularity.</title>
        <authorList>
            <person name="Hanschen E.R."/>
            <person name="Marriage T.N."/>
            <person name="Ferris P.J."/>
            <person name="Hamaji T."/>
            <person name="Toyoda A."/>
            <person name="Fujiyama A."/>
            <person name="Neme R."/>
            <person name="Noguchi H."/>
            <person name="Minakuchi Y."/>
            <person name="Suzuki M."/>
            <person name="Kawai-Toyooka H."/>
            <person name="Smith D.R."/>
            <person name="Sparks H."/>
            <person name="Anderson J."/>
            <person name="Bakaric R."/>
            <person name="Luria V."/>
            <person name="Karger A."/>
            <person name="Kirschner M.W."/>
            <person name="Durand P.M."/>
            <person name="Michod R.E."/>
            <person name="Nozaki H."/>
            <person name="Olson B.J."/>
        </authorList>
    </citation>
    <scope>NUCLEOTIDE SEQUENCE [LARGE SCALE GENOMIC DNA]</scope>
    <source>
        <strain evidence="4">NIES-2863</strain>
    </source>
</reference>
<dbReference type="PANTHER" id="PTHR43081:SF1">
    <property type="entry name" value="ADENYLATE CYCLASE, TERMINAL-DIFFERENTIATION SPECIFIC"/>
    <property type="match status" value="1"/>
</dbReference>
<keyword evidence="4" id="KW-1185">Reference proteome</keyword>
<dbReference type="Gene3D" id="3.40.190.10">
    <property type="entry name" value="Periplasmic binding protein-like II"/>
    <property type="match status" value="1"/>
</dbReference>
<feature type="region of interest" description="Disordered" evidence="1">
    <location>
        <begin position="730"/>
        <end position="789"/>
    </location>
</feature>
<dbReference type="PROSITE" id="PS50125">
    <property type="entry name" value="GUANYLATE_CYCLASE_2"/>
    <property type="match status" value="1"/>
</dbReference>
<feature type="compositionally biased region" description="Gly residues" evidence="1">
    <location>
        <begin position="1058"/>
        <end position="1074"/>
    </location>
</feature>
<dbReference type="PANTHER" id="PTHR43081">
    <property type="entry name" value="ADENYLATE CYCLASE, TERMINAL-DIFFERENTIATION SPECIFIC-RELATED"/>
    <property type="match status" value="1"/>
</dbReference>
<evidence type="ECO:0000313" key="3">
    <source>
        <dbReference type="EMBL" id="KXZ56031.1"/>
    </source>
</evidence>
<feature type="compositionally biased region" description="Gly residues" evidence="1">
    <location>
        <begin position="894"/>
        <end position="906"/>
    </location>
</feature>
<sequence length="1328" mass="133916">MRQQFGRWQQLVQQAFTASTGYRIEPTLMSLANIETEVEFQLKNNLAMNDGWVLDVTTNSAVVRARGAAALEPLTSTLAGTLADEDVHPFFQQYGAMYEGSRTAVVLSGRVPLLYWRRDLFAALNLTGPPATWEELLGAARRLEGVDLNGDGAPDSLICWQLAGCSEEGGIVLSAMLAAMTQYQGSSTGWLLRPDTMASLAAGPPLRRALSLLRSLSQLSAARGGSSSCPTLHAGFFEGRCAVTMGKAQHFKVAQLMSRTLFKKDLRGLVGAAPLPGSAVVWNRDANAWLDCDAAPSACPHAVVATLMSSNDTVATAGTAGSRRRLAAEAPLDGGSAQSPAGGEQTTSPLPPSSSGDGRSGGAAVGLVGTAAGIDGGSGAGNSSAAVANSTLGGAHATTTPSAGGAVPTFRVNRAPFLGTTALLGSVSSRVAPEYQAGAVAYFAQASSPYWSWLLLLSPYSDVGPFRKQHLNQSNMSVWLNASFERADLQSFLSAWSHALESPNAALPLRLPGADKVETCLEDAAQAAGGDAAIESIEAELAAGLAKALSPAESGAAPAELQRGYWRSIGYIPDLPGGSGGSSSWDGTRLGVVVAAAASAGLALLVAGLVGVAALRRRRSLFGRALAPGASPATSLLVTDIVDSTRLWETVPATVMSRAVQLHHDTLRSLLAAHNGYESATEGDSFILSFYTAADAVAFALRAQAALMHQPWPPELGELELCRPKYAVERSAAERGRSAPRMTRRPTGLPPQSPGSVEPLGPTSQPQPHPAASTNGSPRTGAGSGVLGDFSQRGGARSILVGLREALASGVSGVGAVGGLGAGTMSASQATWMLPAAALMAPGEEPRSAPFAAMSLPLRRSASALIQQAHQARQHSGQADALPAATQAPTAHSGVGGGGGSAGGRHLGATAAEARPAGHTGPTQPRRRSAPRATSSMPQLTAGIPPWLQRPQRPSSSGLSPGSQSQSRLLGRRALPLSRSQSRARRSADGDGSTRLCADGVAAGRPGDMADIQTEPVNVQDLEPGDDAEASASAPLPGMDHVSAAHAAAGRAGSSVGEAGGGVEANGTLGSGGDGAHEAEGGGVRGGRAAVGIVGISHREIFLMETATSGATASGEMPSPRPQLHAWPGEPLSRPLQFSGPAATSTLPSASPAGALLLPGGGGGGSGAHDASGSRAASRSAAASHARPAPPSIVIPTTWMGSGAATAGGAAATPGADLTGTLDAALTAELGRESEAGDGETITSELAAGQLSTAGMGLGLGMPHWALGPGFLSTVQPSTVSVSGAAMGTAASSSGLVGAAQRRLALPQRSALASALAAGVWGIGGSHE</sequence>
<evidence type="ECO:0000313" key="4">
    <source>
        <dbReference type="Proteomes" id="UP000075714"/>
    </source>
</evidence>
<feature type="compositionally biased region" description="Polar residues" evidence="1">
    <location>
        <begin position="762"/>
        <end position="778"/>
    </location>
</feature>
<dbReference type="OrthoDB" id="546805at2759"/>
<feature type="region of interest" description="Disordered" evidence="1">
    <location>
        <begin position="865"/>
        <end position="1011"/>
    </location>
</feature>
<feature type="region of interest" description="Disordered" evidence="1">
    <location>
        <begin position="1045"/>
        <end position="1086"/>
    </location>
</feature>
<organism evidence="3 4">
    <name type="scientific">Gonium pectorale</name>
    <name type="common">Green alga</name>
    <dbReference type="NCBI Taxonomy" id="33097"/>
    <lineage>
        <taxon>Eukaryota</taxon>
        <taxon>Viridiplantae</taxon>
        <taxon>Chlorophyta</taxon>
        <taxon>core chlorophytes</taxon>
        <taxon>Chlorophyceae</taxon>
        <taxon>CS clade</taxon>
        <taxon>Chlamydomonadales</taxon>
        <taxon>Volvocaceae</taxon>
        <taxon>Gonium</taxon>
    </lineage>
</organism>
<accession>A0A150H1Q8</accession>
<feature type="compositionally biased region" description="Low complexity" evidence="1">
    <location>
        <begin position="950"/>
        <end position="981"/>
    </location>
</feature>
<dbReference type="SUPFAM" id="SSF53850">
    <property type="entry name" value="Periplasmic binding protein-like II"/>
    <property type="match status" value="1"/>
</dbReference>